<name>A0A653A8M9_UNCDX</name>
<keyword evidence="12" id="KW-0449">Lipoprotein</keyword>
<organism evidence="12">
    <name type="scientific">Uncultured Desulfatiglans sp</name>
    <dbReference type="NCBI Taxonomy" id="1748965"/>
    <lineage>
        <taxon>Bacteria</taxon>
        <taxon>Pseudomonadati</taxon>
        <taxon>Thermodesulfobacteriota</taxon>
        <taxon>Desulfobacteria</taxon>
        <taxon>Desulfatiglandales</taxon>
        <taxon>Desulfatiglandaceae</taxon>
        <taxon>Desulfatiglans</taxon>
        <taxon>environmental samples</taxon>
    </lineage>
</organism>
<dbReference type="SUPFAM" id="SSF56317">
    <property type="entry name" value="Carbon-nitrogen hydrolase"/>
    <property type="match status" value="1"/>
</dbReference>
<dbReference type="InterPro" id="IPR003010">
    <property type="entry name" value="C-N_Hydrolase"/>
</dbReference>
<dbReference type="PROSITE" id="PS50263">
    <property type="entry name" value="CN_HYDROLASE"/>
    <property type="match status" value="1"/>
</dbReference>
<evidence type="ECO:0000313" key="12">
    <source>
        <dbReference type="EMBL" id="VBB44370.1"/>
    </source>
</evidence>
<comment type="similarity">
    <text evidence="2 9">Belongs to the CN hydrolase family. Apolipoprotein N-acyltransferase subfamily.</text>
</comment>
<accession>A0A653A8M9</accession>
<keyword evidence="7 9" id="KW-0472">Membrane</keyword>
<evidence type="ECO:0000259" key="11">
    <source>
        <dbReference type="PROSITE" id="PS50263"/>
    </source>
</evidence>
<dbReference type="GO" id="GO:0005886">
    <property type="term" value="C:plasma membrane"/>
    <property type="evidence" value="ECO:0007669"/>
    <property type="project" value="UniProtKB-SubCell"/>
</dbReference>
<feature type="transmembrane region" description="Helical" evidence="9">
    <location>
        <begin position="137"/>
        <end position="156"/>
    </location>
</feature>
<dbReference type="EC" id="2.3.1.269" evidence="9"/>
<dbReference type="UniPathway" id="UPA00666"/>
<evidence type="ECO:0000256" key="1">
    <source>
        <dbReference type="ARBA" id="ARBA00004651"/>
    </source>
</evidence>
<feature type="region of interest" description="Disordered" evidence="10">
    <location>
        <begin position="1"/>
        <end position="24"/>
    </location>
</feature>
<comment type="function">
    <text evidence="9">Catalyzes the phospholipid dependent N-acylation of the N-terminal cysteine of apolipoprotein, the last step in lipoprotein maturation.</text>
</comment>
<keyword evidence="8 9" id="KW-0012">Acyltransferase</keyword>
<dbReference type="Pfam" id="PF00795">
    <property type="entry name" value="CN_hydrolase"/>
    <property type="match status" value="1"/>
</dbReference>
<evidence type="ECO:0000256" key="3">
    <source>
        <dbReference type="ARBA" id="ARBA00022475"/>
    </source>
</evidence>
<evidence type="ECO:0000256" key="2">
    <source>
        <dbReference type="ARBA" id="ARBA00010065"/>
    </source>
</evidence>
<keyword evidence="6 9" id="KW-1133">Transmembrane helix</keyword>
<dbReference type="EMBL" id="UPXX01000027">
    <property type="protein sequence ID" value="VBB44370.1"/>
    <property type="molecule type" value="Genomic_DNA"/>
</dbReference>
<dbReference type="InterPro" id="IPR004563">
    <property type="entry name" value="Apolipo_AcylTrfase"/>
</dbReference>
<dbReference type="InterPro" id="IPR036526">
    <property type="entry name" value="C-N_Hydrolase_sf"/>
</dbReference>
<feature type="transmembrane region" description="Helical" evidence="9">
    <location>
        <begin position="28"/>
        <end position="46"/>
    </location>
</feature>
<dbReference type="PANTHER" id="PTHR38686:SF1">
    <property type="entry name" value="APOLIPOPROTEIN N-ACYLTRANSFERASE"/>
    <property type="match status" value="1"/>
</dbReference>
<gene>
    <name evidence="9 12" type="primary">lnt</name>
    <name evidence="12" type="ORF">TRIP_B330476</name>
</gene>
<keyword evidence="4 9" id="KW-0808">Transferase</keyword>
<comment type="pathway">
    <text evidence="9">Protein modification; lipoprotein biosynthesis (N-acyl transfer).</text>
</comment>
<keyword evidence="5 9" id="KW-0812">Transmembrane</keyword>
<keyword evidence="3 9" id="KW-1003">Cell membrane</keyword>
<dbReference type="Gene3D" id="3.60.110.10">
    <property type="entry name" value="Carbon-nitrogen hydrolase"/>
    <property type="match status" value="1"/>
</dbReference>
<protein>
    <recommendedName>
        <fullName evidence="9">Apolipoprotein N-acyltransferase</fullName>
        <shortName evidence="9">ALP N-acyltransferase</shortName>
        <ecNumber evidence="9">2.3.1.269</ecNumber>
    </recommendedName>
</protein>
<dbReference type="AlphaFoldDB" id="A0A653A8M9"/>
<evidence type="ECO:0000256" key="9">
    <source>
        <dbReference type="HAMAP-Rule" id="MF_01148"/>
    </source>
</evidence>
<proteinExistence type="inferred from homology"/>
<dbReference type="InterPro" id="IPR045378">
    <property type="entry name" value="LNT_N"/>
</dbReference>
<evidence type="ECO:0000256" key="8">
    <source>
        <dbReference type="ARBA" id="ARBA00023315"/>
    </source>
</evidence>
<dbReference type="PANTHER" id="PTHR38686">
    <property type="entry name" value="APOLIPOPROTEIN N-ACYLTRANSFERASE"/>
    <property type="match status" value="1"/>
</dbReference>
<feature type="transmembrane region" description="Helical" evidence="9">
    <location>
        <begin position="176"/>
        <end position="202"/>
    </location>
</feature>
<evidence type="ECO:0000256" key="7">
    <source>
        <dbReference type="ARBA" id="ARBA00023136"/>
    </source>
</evidence>
<feature type="transmembrane region" description="Helical" evidence="9">
    <location>
        <begin position="105"/>
        <end position="125"/>
    </location>
</feature>
<evidence type="ECO:0000256" key="10">
    <source>
        <dbReference type="SAM" id="MobiDB-lite"/>
    </source>
</evidence>
<comment type="subcellular location">
    <subcellularLocation>
        <location evidence="1 9">Cell membrane</location>
        <topology evidence="1 9">Multi-pass membrane protein</topology>
    </subcellularLocation>
</comment>
<feature type="transmembrane region" description="Helical" evidence="9">
    <location>
        <begin position="76"/>
        <end position="99"/>
    </location>
</feature>
<feature type="transmembrane region" description="Helical" evidence="9">
    <location>
        <begin position="209"/>
        <end position="233"/>
    </location>
</feature>
<dbReference type="GO" id="GO:0016410">
    <property type="term" value="F:N-acyltransferase activity"/>
    <property type="evidence" value="ECO:0007669"/>
    <property type="project" value="UniProtKB-UniRule"/>
</dbReference>
<evidence type="ECO:0000256" key="5">
    <source>
        <dbReference type="ARBA" id="ARBA00022692"/>
    </source>
</evidence>
<dbReference type="GO" id="GO:0042158">
    <property type="term" value="P:lipoprotein biosynthetic process"/>
    <property type="evidence" value="ECO:0007669"/>
    <property type="project" value="UniProtKB-UniRule"/>
</dbReference>
<feature type="transmembrane region" description="Helical" evidence="9">
    <location>
        <begin position="52"/>
        <end position="69"/>
    </location>
</feature>
<feature type="transmembrane region" description="Helical" evidence="9">
    <location>
        <begin position="513"/>
        <end position="530"/>
    </location>
</feature>
<feature type="domain" description="CN hydrolase" evidence="11">
    <location>
        <begin position="254"/>
        <end position="498"/>
    </location>
</feature>
<reference evidence="12" key="1">
    <citation type="submission" date="2018-07" db="EMBL/GenBank/DDBJ databases">
        <authorList>
            <consortium name="Genoscope - CEA"/>
            <person name="William W."/>
        </authorList>
    </citation>
    <scope>NUCLEOTIDE SEQUENCE</scope>
    <source>
        <strain evidence="12">IK1</strain>
    </source>
</reference>
<evidence type="ECO:0000256" key="4">
    <source>
        <dbReference type="ARBA" id="ARBA00022679"/>
    </source>
</evidence>
<dbReference type="NCBIfam" id="TIGR00546">
    <property type="entry name" value="lnt"/>
    <property type="match status" value="1"/>
</dbReference>
<comment type="catalytic activity">
    <reaction evidence="9">
        <text>N-terminal S-1,2-diacyl-sn-glyceryl-L-cysteinyl-[lipoprotein] + a glycerophospholipid = N-acyl-S-1,2-diacyl-sn-glyceryl-L-cysteinyl-[lipoprotein] + a 2-acyl-sn-glycero-3-phospholipid + H(+)</text>
        <dbReference type="Rhea" id="RHEA:48228"/>
        <dbReference type="Rhea" id="RHEA-COMP:14681"/>
        <dbReference type="Rhea" id="RHEA-COMP:14684"/>
        <dbReference type="ChEBI" id="CHEBI:15378"/>
        <dbReference type="ChEBI" id="CHEBI:136912"/>
        <dbReference type="ChEBI" id="CHEBI:140656"/>
        <dbReference type="ChEBI" id="CHEBI:140657"/>
        <dbReference type="ChEBI" id="CHEBI:140660"/>
        <dbReference type="EC" id="2.3.1.269"/>
    </reaction>
</comment>
<evidence type="ECO:0000256" key="6">
    <source>
        <dbReference type="ARBA" id="ARBA00022989"/>
    </source>
</evidence>
<dbReference type="HAMAP" id="MF_01148">
    <property type="entry name" value="Lnt"/>
    <property type="match status" value="1"/>
</dbReference>
<dbReference type="Pfam" id="PF20154">
    <property type="entry name" value="LNT_N"/>
    <property type="match status" value="1"/>
</dbReference>
<dbReference type="CDD" id="cd07571">
    <property type="entry name" value="ALP_N-acyl_transferase"/>
    <property type="match status" value="1"/>
</dbReference>
<sequence>MTSRHDSSRAANQAAGASPSSKSGLPRFLRFSLAAASGLLLSAALPPSPFGWLAWAAVIPLFWSVEGLTPAGAFRIGLCAGFVHYLTLLYWILFVLGHYGGLPPLLAVPPLVMLCLYLALYPALFSAGWRLVGDLPAAAFWGAGLWTVLELIRGWLLSGFPWCPLGVSQSQNLPLIQMADIAGTGGLSFLIVFINVALYRLLRHPRGALALQGGGVLLIGVFFLGAALAYGFVRVDRYAAPAARSEQDIEVALVQANIDQSLKWDAAYQARTLELYRTLTETASKEAARLIVWPETAAPFFFGPDQEDLSEHIRQTARDAGVPILFGSPAYERDEARTRYFNRAYLLSGEGSVVGSYDKVHLVPFGEYVPLKRLLFFIDRLVPAAGDFTQGPGPLPIRHRDLALGVLICFEAVFPNLARQQVQAGANLLVNITNDAWFGRSSAPYQHLAMSVFRAVENRTSLVRAANTGISAFVSPAGEVLESSPIFTEAVLVHRVPLAAAPGGTVYTRWGDGWIVVLGGMLLVRLAFAWRRRR</sequence>